<dbReference type="Proteomes" id="UP000824120">
    <property type="component" value="Chromosome 10"/>
</dbReference>
<evidence type="ECO:0000256" key="3">
    <source>
        <dbReference type="ARBA" id="ARBA00013229"/>
    </source>
</evidence>
<dbReference type="EMBL" id="JACXVP010000010">
    <property type="protein sequence ID" value="KAG5582463.1"/>
    <property type="molecule type" value="Genomic_DNA"/>
</dbReference>
<evidence type="ECO:0000256" key="8">
    <source>
        <dbReference type="ARBA" id="ARBA00023316"/>
    </source>
</evidence>
<keyword evidence="8" id="KW-0961">Cell wall biogenesis/degradation</keyword>
<comment type="caution">
    <text evidence="11">The sequence shown here is derived from an EMBL/GenBank/DDBJ whole genome shotgun (WGS) entry which is preliminary data.</text>
</comment>
<sequence length="361" mass="40933">MQEKVYLYYNIEERYFVKLENFYNTNKEEYNGDGTGNFNTIVGAILAAPDHSVKPFFIKIKKGMYREYIRVDKKKTNIFLIRDGMDTTIIIGNRSFIDGNKTYDTATVGVLGDGFTAQDLTFRNNAGPIKHQAVALRVEADLASFYRCRFDGYQDTLYVKRQHQFYRDCEIYGTIDVICGDAAALFQNCLIVARVPLAKQYNTITAQKREFEDVPTGIVLQNCPINATRDNFTTYLGRPWGIFSRTVIMESYIGNLIDPRGWVEWIESANKFVSRRPYYLEYKNRGPGAVIKGRVTWASVTSDPDIASKFTVRNFINGGSVNDSSQVSGPFIIAEVEPFAQKNLFASKYLIAFVASSIAPS</sequence>
<dbReference type="InterPro" id="IPR000070">
    <property type="entry name" value="Pectinesterase_cat"/>
</dbReference>
<dbReference type="GO" id="GO:0030599">
    <property type="term" value="F:pectinesterase activity"/>
    <property type="evidence" value="ECO:0007669"/>
    <property type="project" value="UniProtKB-EC"/>
</dbReference>
<dbReference type="InterPro" id="IPR011050">
    <property type="entry name" value="Pectin_lyase_fold/virulence"/>
</dbReference>
<reference evidence="11 12" key="1">
    <citation type="submission" date="2020-09" db="EMBL/GenBank/DDBJ databases">
        <title>De no assembly of potato wild relative species, Solanum commersonii.</title>
        <authorList>
            <person name="Cho K."/>
        </authorList>
    </citation>
    <scope>NUCLEOTIDE SEQUENCE [LARGE SCALE GENOMIC DNA]</scope>
    <source>
        <strain evidence="11">LZ3.2</strain>
        <tissue evidence="11">Leaf</tissue>
    </source>
</reference>
<evidence type="ECO:0000256" key="2">
    <source>
        <dbReference type="ARBA" id="ARBA00005184"/>
    </source>
</evidence>
<proteinExistence type="predicted"/>
<dbReference type="AlphaFoldDB" id="A0A9J5X3Z3"/>
<accession>A0A9J5X3Z3</accession>
<evidence type="ECO:0000313" key="11">
    <source>
        <dbReference type="EMBL" id="KAG5582463.1"/>
    </source>
</evidence>
<organism evidence="11 12">
    <name type="scientific">Solanum commersonii</name>
    <name type="common">Commerson's wild potato</name>
    <name type="synonym">Commerson's nightshade</name>
    <dbReference type="NCBI Taxonomy" id="4109"/>
    <lineage>
        <taxon>Eukaryota</taxon>
        <taxon>Viridiplantae</taxon>
        <taxon>Streptophyta</taxon>
        <taxon>Embryophyta</taxon>
        <taxon>Tracheophyta</taxon>
        <taxon>Spermatophyta</taxon>
        <taxon>Magnoliopsida</taxon>
        <taxon>eudicotyledons</taxon>
        <taxon>Gunneridae</taxon>
        <taxon>Pentapetalae</taxon>
        <taxon>asterids</taxon>
        <taxon>lamiids</taxon>
        <taxon>Solanales</taxon>
        <taxon>Solanaceae</taxon>
        <taxon>Solanoideae</taxon>
        <taxon>Solaneae</taxon>
        <taxon>Solanum</taxon>
    </lineage>
</organism>
<dbReference type="InterPro" id="IPR012334">
    <property type="entry name" value="Pectin_lyas_fold"/>
</dbReference>
<name>A0A9J5X3Z3_SOLCO</name>
<protein>
    <recommendedName>
        <fullName evidence="3">pectinesterase</fullName>
        <ecNumber evidence="3">3.1.1.11</ecNumber>
    </recommendedName>
</protein>
<evidence type="ECO:0000313" key="12">
    <source>
        <dbReference type="Proteomes" id="UP000824120"/>
    </source>
</evidence>
<comment type="subcellular location">
    <subcellularLocation>
        <location evidence="1">Secreted</location>
        <location evidence="1">Cell wall</location>
    </subcellularLocation>
</comment>
<gene>
    <name evidence="11" type="ORF">H5410_053090</name>
</gene>
<dbReference type="Gene3D" id="2.160.20.10">
    <property type="entry name" value="Single-stranded right-handed beta-helix, Pectin lyase-like"/>
    <property type="match status" value="1"/>
</dbReference>
<comment type="pathway">
    <text evidence="2">Glycan metabolism; pectin degradation; 2-dehydro-3-deoxy-D-gluconate from pectin: step 1/5.</text>
</comment>
<comment type="catalytic activity">
    <reaction evidence="9">
        <text>[(1-&gt;4)-alpha-D-galacturonosyl methyl ester](n) + n H2O = [(1-&gt;4)-alpha-D-galacturonosyl](n) + n methanol + n H(+)</text>
        <dbReference type="Rhea" id="RHEA:22380"/>
        <dbReference type="Rhea" id="RHEA-COMP:14570"/>
        <dbReference type="Rhea" id="RHEA-COMP:14573"/>
        <dbReference type="ChEBI" id="CHEBI:15377"/>
        <dbReference type="ChEBI" id="CHEBI:15378"/>
        <dbReference type="ChEBI" id="CHEBI:17790"/>
        <dbReference type="ChEBI" id="CHEBI:140522"/>
        <dbReference type="ChEBI" id="CHEBI:140523"/>
        <dbReference type="EC" id="3.1.1.11"/>
    </reaction>
</comment>
<evidence type="ECO:0000256" key="1">
    <source>
        <dbReference type="ARBA" id="ARBA00004191"/>
    </source>
</evidence>
<evidence type="ECO:0000256" key="7">
    <source>
        <dbReference type="ARBA" id="ARBA00023085"/>
    </source>
</evidence>
<evidence type="ECO:0000256" key="5">
    <source>
        <dbReference type="ARBA" id="ARBA00022525"/>
    </source>
</evidence>
<dbReference type="OrthoDB" id="2019149at2759"/>
<dbReference type="EC" id="3.1.1.11" evidence="3"/>
<evidence type="ECO:0000256" key="6">
    <source>
        <dbReference type="ARBA" id="ARBA00022801"/>
    </source>
</evidence>
<dbReference type="FunFam" id="2.160.20.10:FF:000029">
    <property type="entry name" value="Pectinesterase 4"/>
    <property type="match status" value="1"/>
</dbReference>
<dbReference type="PANTHER" id="PTHR31707">
    <property type="entry name" value="PECTINESTERASE"/>
    <property type="match status" value="1"/>
</dbReference>
<keyword evidence="4" id="KW-0134">Cell wall</keyword>
<dbReference type="Pfam" id="PF01095">
    <property type="entry name" value="Pectinesterase"/>
    <property type="match status" value="1"/>
</dbReference>
<dbReference type="SUPFAM" id="SSF51126">
    <property type="entry name" value="Pectin lyase-like"/>
    <property type="match status" value="1"/>
</dbReference>
<dbReference type="GO" id="GO:0042545">
    <property type="term" value="P:cell wall modification"/>
    <property type="evidence" value="ECO:0007669"/>
    <property type="project" value="InterPro"/>
</dbReference>
<evidence type="ECO:0000256" key="9">
    <source>
        <dbReference type="ARBA" id="ARBA00047928"/>
    </source>
</evidence>
<feature type="domain" description="Pectinesterase catalytic" evidence="10">
    <location>
        <begin position="33"/>
        <end position="318"/>
    </location>
</feature>
<keyword evidence="5" id="KW-0964">Secreted</keyword>
<keyword evidence="6" id="KW-0378">Hydrolase</keyword>
<keyword evidence="7" id="KW-0063">Aspartyl esterase</keyword>
<evidence type="ECO:0000259" key="10">
    <source>
        <dbReference type="Pfam" id="PF01095"/>
    </source>
</evidence>
<evidence type="ECO:0000256" key="4">
    <source>
        <dbReference type="ARBA" id="ARBA00022512"/>
    </source>
</evidence>
<keyword evidence="12" id="KW-1185">Reference proteome</keyword>